<keyword evidence="1" id="KW-0812">Transmembrane</keyword>
<dbReference type="InterPro" id="IPR017592">
    <property type="entry name" value="Pilus_assmbl_Flp-typ_CpaB"/>
</dbReference>
<dbReference type="SMART" id="SM00858">
    <property type="entry name" value="SAF"/>
    <property type="match status" value="1"/>
</dbReference>
<dbReference type="NCBIfam" id="TIGR03177">
    <property type="entry name" value="pilus_cpaB"/>
    <property type="match status" value="1"/>
</dbReference>
<feature type="transmembrane region" description="Helical" evidence="1">
    <location>
        <begin position="6"/>
        <end position="23"/>
    </location>
</feature>
<dbReference type="InterPro" id="IPR031571">
    <property type="entry name" value="RcpC_dom"/>
</dbReference>
<name>A0A4R9C3M3_9FIRM</name>
<keyword evidence="1" id="KW-1133">Transmembrane helix</keyword>
<feature type="domain" description="SAF" evidence="2">
    <location>
        <begin position="36"/>
        <end position="98"/>
    </location>
</feature>
<evidence type="ECO:0000259" key="2">
    <source>
        <dbReference type="SMART" id="SM00858"/>
    </source>
</evidence>
<organism evidence="3 4">
    <name type="scientific">Helcococcus ovis</name>
    <dbReference type="NCBI Taxonomy" id="72026"/>
    <lineage>
        <taxon>Bacteria</taxon>
        <taxon>Bacillati</taxon>
        <taxon>Bacillota</taxon>
        <taxon>Tissierellia</taxon>
        <taxon>Tissierellales</taxon>
        <taxon>Peptoniphilaceae</taxon>
        <taxon>Helcococcus</taxon>
    </lineage>
</organism>
<accession>A0A4R9C3M3</accession>
<evidence type="ECO:0000313" key="4">
    <source>
        <dbReference type="Proteomes" id="UP000297454"/>
    </source>
</evidence>
<keyword evidence="4" id="KW-1185">Reference proteome</keyword>
<keyword evidence="1" id="KW-0472">Membrane</keyword>
<dbReference type="AlphaFoldDB" id="A0A4R9C3M3"/>
<dbReference type="CDD" id="cd11614">
    <property type="entry name" value="SAF_CpaB_FlgA_like"/>
    <property type="match status" value="1"/>
</dbReference>
<evidence type="ECO:0000256" key="1">
    <source>
        <dbReference type="SAM" id="Phobius"/>
    </source>
</evidence>
<sequence>MKRVKIIAIVSAVLFMLFTWIYISGLANKKNNENLVEIIVPNKNIVANTIVNGESLKKIKVAKNSVNKNAIKDTKDIVGKMAKDTLYENEPIIKERVINKEEKAPNYGLAYVISEGKRGMSIAVGLPEGVSNFLKVGNYIDVFHIGKFDYHVVGKNGSENDSKLTKQYSTILLQDVKIIGLETAIEKTSDKKDAKPTAYKTVTLELKPEEFLKLTLAIKSGDVWLGLRPEGDHKKVDATDMLLDNIIDKAKLIKSIKQEFER</sequence>
<comment type="caution">
    <text evidence="3">The sequence shown here is derived from an EMBL/GenBank/DDBJ whole genome shotgun (WGS) entry which is preliminary data.</text>
</comment>
<dbReference type="Pfam" id="PF16976">
    <property type="entry name" value="RcpC"/>
    <property type="match status" value="1"/>
</dbReference>
<gene>
    <name evidence="3" type="primary">cpaB</name>
    <name evidence="3" type="ORF">EQF91_05380</name>
</gene>
<evidence type="ECO:0000313" key="3">
    <source>
        <dbReference type="EMBL" id="TFF65670.1"/>
    </source>
</evidence>
<dbReference type="EMBL" id="SCFR01000017">
    <property type="protein sequence ID" value="TFF65670.1"/>
    <property type="molecule type" value="Genomic_DNA"/>
</dbReference>
<dbReference type="InterPro" id="IPR013974">
    <property type="entry name" value="SAF"/>
</dbReference>
<dbReference type="RefSeq" id="WP_134744432.1">
    <property type="nucleotide sequence ID" value="NZ_CP119761.1"/>
</dbReference>
<protein>
    <submittedName>
        <fullName evidence="3">Flp pilus assembly protein CpaB</fullName>
    </submittedName>
</protein>
<reference evidence="3 4" key="1">
    <citation type="submission" date="2019-01" db="EMBL/GenBank/DDBJ databases">
        <title>Draft Genome Sequences of Helcococcus ovis Strains Isolated from the Uterus and Vagina of Dairy Cows with Metritis.</title>
        <authorList>
            <person name="Cunha F."/>
            <person name="Jeon S.J."/>
            <person name="Kutzer P."/>
            <person name="Galvao K.N."/>
        </authorList>
    </citation>
    <scope>NUCLEOTIDE SEQUENCE [LARGE SCALE GENOMIC DNA]</scope>
    <source>
        <strain evidence="3 4">KG-37</strain>
    </source>
</reference>
<dbReference type="Proteomes" id="UP000297454">
    <property type="component" value="Unassembled WGS sequence"/>
</dbReference>
<proteinExistence type="predicted"/>